<evidence type="ECO:0000313" key="3">
    <source>
        <dbReference type="Proteomes" id="UP000037122"/>
    </source>
</evidence>
<proteinExistence type="predicted"/>
<accession>A0A0L0P4X5</accession>
<reference evidence="3" key="1">
    <citation type="journal article" date="2015" name="BMC Genomics">
        <title>Draft genome of a commonly misdiagnosed multidrug resistant pathogen Candida auris.</title>
        <authorList>
            <person name="Chatterjee S."/>
            <person name="Alampalli S.V."/>
            <person name="Nageshan R.K."/>
            <person name="Chettiar S.T."/>
            <person name="Joshi S."/>
            <person name="Tatu U.S."/>
        </authorList>
    </citation>
    <scope>NUCLEOTIDE SEQUENCE [LARGE SCALE GENOMIC DNA]</scope>
    <source>
        <strain evidence="3">6684</strain>
    </source>
</reference>
<organism evidence="2 3">
    <name type="scientific">Candidozyma auris</name>
    <name type="common">Yeast</name>
    <name type="synonym">Candida auris</name>
    <dbReference type="NCBI Taxonomy" id="498019"/>
    <lineage>
        <taxon>Eukaryota</taxon>
        <taxon>Fungi</taxon>
        <taxon>Dikarya</taxon>
        <taxon>Ascomycota</taxon>
        <taxon>Saccharomycotina</taxon>
        <taxon>Pichiomycetes</taxon>
        <taxon>Metschnikowiaceae</taxon>
        <taxon>Candidozyma</taxon>
    </lineage>
</organism>
<dbReference type="AlphaFoldDB" id="A0A0L0P4X5"/>
<dbReference type="EMBL" id="LGST01000013">
    <property type="protein sequence ID" value="KNE01354.1"/>
    <property type="molecule type" value="Genomic_DNA"/>
</dbReference>
<dbReference type="VEuPathDB" id="FungiDB:QG37_01664"/>
<name>A0A0L0P4X5_CANAR</name>
<protein>
    <submittedName>
        <fullName evidence="2">Uncharacterized protein</fullName>
    </submittedName>
</protein>
<evidence type="ECO:0000313" key="2">
    <source>
        <dbReference type="EMBL" id="KNE01354.1"/>
    </source>
</evidence>
<feature type="region of interest" description="Disordered" evidence="1">
    <location>
        <begin position="112"/>
        <end position="135"/>
    </location>
</feature>
<comment type="caution">
    <text evidence="2">The sequence shown here is derived from an EMBL/GenBank/DDBJ whole genome shotgun (WGS) entry which is preliminary data.</text>
</comment>
<sequence>MASAPMQAKCLVTISSQGGKKRPTGPLLERVSRGRRPVAGGSGARRKEEAFFFFFIFFFVGRILGCCCDCGSNFWGDYWAVGGIFYVALRRSLFGEVGVVAEGRVPFAAGGPPQQCGRVQKKKKKKAPIIPARAT</sequence>
<dbReference type="Proteomes" id="UP000037122">
    <property type="component" value="Unassembled WGS sequence"/>
</dbReference>
<evidence type="ECO:0000256" key="1">
    <source>
        <dbReference type="SAM" id="MobiDB-lite"/>
    </source>
</evidence>
<feature type="region of interest" description="Disordered" evidence="1">
    <location>
        <begin position="15"/>
        <end position="42"/>
    </location>
</feature>
<gene>
    <name evidence="2" type="ORF">QG37_01664</name>
</gene>